<dbReference type="AlphaFoldDB" id="A0A810MVC1"/>
<dbReference type="Proteomes" id="UP000680866">
    <property type="component" value="Chromosome"/>
</dbReference>
<protein>
    <submittedName>
        <fullName evidence="2">Streptolysin associated protein SagD</fullName>
    </submittedName>
</protein>
<dbReference type="KEGG" id="pry:Prubr_09700"/>
<name>A0A810MVC1_9ACTN</name>
<dbReference type="PANTHER" id="PTHR37809:SF1">
    <property type="entry name" value="RIBOSOMAL PROTEIN S12 METHYLTHIOTRANSFERASE ACCESSORY FACTOR YCAO"/>
    <property type="match status" value="1"/>
</dbReference>
<dbReference type="Gene3D" id="3.30.40.250">
    <property type="match status" value="1"/>
</dbReference>
<dbReference type="EMBL" id="AP023359">
    <property type="protein sequence ID" value="BCJ63949.1"/>
    <property type="molecule type" value="Genomic_DNA"/>
</dbReference>
<dbReference type="PANTHER" id="PTHR37809">
    <property type="entry name" value="RIBOSOMAL PROTEIN S12 METHYLTHIOTRANSFERASE ACCESSORY FACTOR YCAO"/>
    <property type="match status" value="1"/>
</dbReference>
<evidence type="ECO:0000313" key="3">
    <source>
        <dbReference type="Proteomes" id="UP000680866"/>
    </source>
</evidence>
<dbReference type="Gene3D" id="3.30.1330.230">
    <property type="match status" value="1"/>
</dbReference>
<dbReference type="RefSeq" id="WP_212822007.1">
    <property type="nucleotide sequence ID" value="NZ_AP023359.1"/>
</dbReference>
<sequence>MTGLTHYPPMPHLLRRYRHLGGNQTGIMPGFLVSVADIPGEPQMRAMTATMPHYHRSIMNDPHLQVQYHLSGYGLYNEEAFIKMMGESVERYGAMTAIRMFDQDFRYATRRELSQEGACMPLDLLGILDPAQQEALSKRLHRYTGRPPTEDDKIAWVRCPSLVRPGEDVWVPAQLFFLGFTTSPEHEDLLFTPSFSTGTAAHVSLDKALRNALIEAVQIDSFILNWYTPTPAPSVVVDDPDVHRVLDTMKLGADSEYRIKAGYLTRPELPLPTIGVFLDRKTDALPLISFGVQGDGDPRSAMLRGTMESAAITGLGMYSALFDTTSVHAAVNTSPYLDLDTNVLFYASPQDARRKREIIAQRFTGASVKLSEIPALGDHEETLTALIRMVGGVSEWACYLDITPPELAETNWKVVRVLIPELLSMCLPGMPPKAHPRMLSYGGVTNEHPHPLP</sequence>
<feature type="domain" description="YcaO" evidence="1">
    <location>
        <begin position="72"/>
        <end position="453"/>
    </location>
</feature>
<dbReference type="Gene3D" id="3.30.160.660">
    <property type="match status" value="1"/>
</dbReference>
<evidence type="ECO:0000313" key="2">
    <source>
        <dbReference type="EMBL" id="BCJ63949.1"/>
    </source>
</evidence>
<reference evidence="2" key="1">
    <citation type="submission" date="2020-08" db="EMBL/GenBank/DDBJ databases">
        <title>Whole genome shotgun sequence of Polymorphospora rubra NBRC 101157.</title>
        <authorList>
            <person name="Komaki H."/>
            <person name="Tamura T."/>
        </authorList>
    </citation>
    <scope>NUCLEOTIDE SEQUENCE</scope>
    <source>
        <strain evidence="2">NBRC 101157</strain>
    </source>
</reference>
<dbReference type="PROSITE" id="PS51664">
    <property type="entry name" value="YCAO"/>
    <property type="match status" value="1"/>
</dbReference>
<keyword evidence="3" id="KW-1185">Reference proteome</keyword>
<proteinExistence type="predicted"/>
<evidence type="ECO:0000259" key="1">
    <source>
        <dbReference type="PROSITE" id="PS51664"/>
    </source>
</evidence>
<dbReference type="InterPro" id="IPR027624">
    <property type="entry name" value="TOMM_cyclo_SagD"/>
</dbReference>
<dbReference type="InterPro" id="IPR003776">
    <property type="entry name" value="YcaO-like_dom"/>
</dbReference>
<organism evidence="2 3">
    <name type="scientific">Polymorphospora rubra</name>
    <dbReference type="NCBI Taxonomy" id="338584"/>
    <lineage>
        <taxon>Bacteria</taxon>
        <taxon>Bacillati</taxon>
        <taxon>Actinomycetota</taxon>
        <taxon>Actinomycetes</taxon>
        <taxon>Micromonosporales</taxon>
        <taxon>Micromonosporaceae</taxon>
        <taxon>Polymorphospora</taxon>
    </lineage>
</organism>
<gene>
    <name evidence="2" type="primary">sagD</name>
    <name evidence="2" type="ORF">Prubr_09700</name>
</gene>
<dbReference type="Pfam" id="PF02624">
    <property type="entry name" value="YcaO"/>
    <property type="match status" value="1"/>
</dbReference>
<dbReference type="NCBIfam" id="TIGR03604">
    <property type="entry name" value="TOMM_cyclo_SagD"/>
    <property type="match status" value="1"/>
</dbReference>
<accession>A0A810MVC1</accession>